<dbReference type="GO" id="GO:0071555">
    <property type="term" value="P:cell wall organization"/>
    <property type="evidence" value="ECO:0007669"/>
    <property type="project" value="UniProtKB-KW"/>
</dbReference>
<dbReference type="NCBIfam" id="TIGR01085">
    <property type="entry name" value="murE"/>
    <property type="match status" value="1"/>
</dbReference>
<name>C3XBQ1_OXAFO</name>
<dbReference type="InterPro" id="IPR035911">
    <property type="entry name" value="MurE/MurF_N"/>
</dbReference>
<dbReference type="Proteomes" id="UP000005089">
    <property type="component" value="Unassembled WGS sequence"/>
</dbReference>
<dbReference type="GO" id="GO:0000287">
    <property type="term" value="F:magnesium ion binding"/>
    <property type="evidence" value="ECO:0007669"/>
    <property type="project" value="UniProtKB-UniRule"/>
</dbReference>
<organism evidence="6 7">
    <name type="scientific">Oxalobacter formigenes OXCC13</name>
    <dbReference type="NCBI Taxonomy" id="556269"/>
    <lineage>
        <taxon>Bacteria</taxon>
        <taxon>Pseudomonadati</taxon>
        <taxon>Pseudomonadota</taxon>
        <taxon>Betaproteobacteria</taxon>
        <taxon>Burkholderiales</taxon>
        <taxon>Oxalobacteraceae</taxon>
        <taxon>Oxalobacter</taxon>
    </lineage>
</organism>
<dbReference type="Gene3D" id="3.90.190.20">
    <property type="entry name" value="Mur ligase, C-terminal domain"/>
    <property type="match status" value="1"/>
</dbReference>
<feature type="binding site" evidence="2">
    <location>
        <position position="186"/>
    </location>
    <ligand>
        <name>UDP-N-acetyl-alpha-D-muramoyl-L-alanyl-D-glutamate</name>
        <dbReference type="ChEBI" id="CHEBI:83900"/>
    </ligand>
</feature>
<feature type="binding site" evidence="2">
    <location>
        <position position="394"/>
    </location>
    <ligand>
        <name>meso-2,6-diaminopimelate</name>
        <dbReference type="ChEBI" id="CHEBI:57791"/>
    </ligand>
</feature>
<keyword evidence="2 3" id="KW-0133">Cell shape</keyword>
<feature type="binding site" evidence="2">
    <location>
        <begin position="112"/>
        <end position="118"/>
    </location>
    <ligand>
        <name>ATP</name>
        <dbReference type="ChEBI" id="CHEBI:30616"/>
    </ligand>
</feature>
<dbReference type="GO" id="GO:0008360">
    <property type="term" value="P:regulation of cell shape"/>
    <property type="evidence" value="ECO:0007669"/>
    <property type="project" value="UniProtKB-KW"/>
</dbReference>
<dbReference type="UniPathway" id="UPA00219"/>
<keyword evidence="2" id="KW-0460">Magnesium</keyword>
<comment type="cofactor">
    <cofactor evidence="2">
        <name>Mg(2+)</name>
        <dbReference type="ChEBI" id="CHEBI:18420"/>
    </cofactor>
</comment>
<dbReference type="GeneID" id="77134346"/>
<dbReference type="InterPro" id="IPR004101">
    <property type="entry name" value="Mur_ligase_C"/>
</dbReference>
<keyword evidence="2" id="KW-0067">ATP-binding</keyword>
<dbReference type="InterPro" id="IPR005761">
    <property type="entry name" value="UDP-N-AcMur-Glu-dNH2Pim_ligase"/>
</dbReference>
<dbReference type="SUPFAM" id="SSF63418">
    <property type="entry name" value="MurE/MurF N-terminal domain"/>
    <property type="match status" value="1"/>
</dbReference>
<evidence type="ECO:0000313" key="7">
    <source>
        <dbReference type="Proteomes" id="UP000005089"/>
    </source>
</evidence>
<dbReference type="InterPro" id="IPR013221">
    <property type="entry name" value="Mur_ligase_cen"/>
</dbReference>
<dbReference type="InterPro" id="IPR036615">
    <property type="entry name" value="Mur_ligase_C_dom_sf"/>
</dbReference>
<feature type="binding site" evidence="2">
    <location>
        <begin position="159"/>
        <end position="160"/>
    </location>
    <ligand>
        <name>UDP-N-acetyl-alpha-D-muramoyl-L-alanyl-D-glutamate</name>
        <dbReference type="ChEBI" id="CHEBI:83900"/>
    </ligand>
</feature>
<dbReference type="AlphaFoldDB" id="C3XBQ1"/>
<dbReference type="CDD" id="cd01983">
    <property type="entry name" value="SIMIBI"/>
    <property type="match status" value="1"/>
</dbReference>
<comment type="similarity">
    <text evidence="1 2">Belongs to the MurCDEF family. MurE subfamily.</text>
</comment>
<feature type="domain" description="Mur ligase central" evidence="5">
    <location>
        <begin position="110"/>
        <end position="319"/>
    </location>
</feature>
<evidence type="ECO:0000313" key="6">
    <source>
        <dbReference type="EMBL" id="EEO30627.1"/>
    </source>
</evidence>
<proteinExistence type="inferred from homology"/>
<evidence type="ECO:0000259" key="4">
    <source>
        <dbReference type="Pfam" id="PF02875"/>
    </source>
</evidence>
<feature type="short sequence motif" description="Meso-diaminopimelate recognition motif" evidence="2">
    <location>
        <begin position="417"/>
        <end position="420"/>
    </location>
</feature>
<dbReference type="RefSeq" id="WP_005881955.1">
    <property type="nucleotide sequence ID" value="NZ_CP019430.1"/>
</dbReference>
<dbReference type="STRING" id="847.BRW83_0437"/>
<gene>
    <name evidence="2 6" type="primary">murE</name>
    <name evidence="6" type="ORF">OFBG_01655</name>
</gene>
<evidence type="ECO:0000256" key="1">
    <source>
        <dbReference type="ARBA" id="ARBA00005898"/>
    </source>
</evidence>
<dbReference type="EMBL" id="GG658170">
    <property type="protein sequence ID" value="EEO30627.1"/>
    <property type="molecule type" value="Genomic_DNA"/>
</dbReference>
<keyword evidence="2" id="KW-0963">Cytoplasm</keyword>
<dbReference type="GO" id="GO:0009252">
    <property type="term" value="P:peptidoglycan biosynthetic process"/>
    <property type="evidence" value="ECO:0007669"/>
    <property type="project" value="UniProtKB-UniRule"/>
</dbReference>
<dbReference type="eggNOG" id="COG0769">
    <property type="taxonomic scope" value="Bacteria"/>
</dbReference>
<sequence>MDKALQLMPIVQWIKGICPNGQLFSDSREIKYETDAVFFAYEGDSADGRNYIARAIESGAKAVVYESSDFEWNPDWKVDHLGVVGLKANAGPIADAFYGSPARSMSIIAVTGTNGKTSTTQWIAQALSRLGRKTAVIGTLGVSIFENGESGASEETGYTTPDQVQLQRILADLHSREVKCVAIEASSIGIDQGRLNGLTIDIALFTNFTRDHLDYHHDMASYKAAKRRLFGWKGLKHAVVNLDDAMGIELASELKSKMALTGYSINGARADIPVLNAVDIRNRTHGDEFRIESPYGDSKIRTQLIGRFNVSNVLGVLGVLLANGIDWDSAVQSLTSLAAPPGRMQQMGGKEAPLVVIDFAHTPDALEKGLSTLRHVADDRNGKLWCIFGCGGDRDHGKRPEMGEKAESADVIIVTSDNPRSEDPKKIMEEIVSGMTKDPIQVEDRATAILTAVKQASKNDVIFVAGKGHEAYQEVKGVKRPFADADHVALALASRLTTQKVEP</sequence>
<dbReference type="NCBIfam" id="NF001126">
    <property type="entry name" value="PRK00139.1-4"/>
    <property type="match status" value="1"/>
</dbReference>
<dbReference type="HAMAP" id="MF_00208">
    <property type="entry name" value="MurE"/>
    <property type="match status" value="1"/>
</dbReference>
<reference evidence="6 7" key="1">
    <citation type="submission" date="2009-02" db="EMBL/GenBank/DDBJ databases">
        <title>The Genome Sequence of Oxalobacter formigenes OXCC13.</title>
        <authorList>
            <consortium name="The Broad Institute Genome Sequencing Platform"/>
            <person name="Ward D."/>
            <person name="Young S.K."/>
            <person name="Kodira C.D."/>
            <person name="Zeng Q."/>
            <person name="Koehrsen M."/>
            <person name="Alvarado L."/>
            <person name="Berlin A."/>
            <person name="Borenstein D."/>
            <person name="Chen Z."/>
            <person name="Engels R."/>
            <person name="Freedman E."/>
            <person name="Gellesch M."/>
            <person name="Goldberg J."/>
            <person name="Griggs A."/>
            <person name="Gujja S."/>
            <person name="Heiman D."/>
            <person name="Hepburn T."/>
            <person name="Howarth C."/>
            <person name="Jen D."/>
            <person name="Larson L."/>
            <person name="Lewis B."/>
            <person name="Mehta T."/>
            <person name="Park D."/>
            <person name="Pearson M."/>
            <person name="Roberts A."/>
            <person name="Saif S."/>
            <person name="Shea T."/>
            <person name="Shenoy N."/>
            <person name="Sisk P."/>
            <person name="Stolte C."/>
            <person name="Sykes S."/>
            <person name="Walk T."/>
            <person name="White J."/>
            <person name="Yandava C."/>
            <person name="Allison M.J."/>
            <person name="Lander E."/>
            <person name="Nusbaum C."/>
            <person name="Galagan J."/>
            <person name="Birren B."/>
        </authorList>
    </citation>
    <scope>NUCLEOTIDE SEQUENCE [LARGE SCALE GENOMIC DNA]</scope>
    <source>
        <strain evidence="6 7">OXCC13</strain>
    </source>
</reference>
<keyword evidence="2 3" id="KW-0132">Cell division</keyword>
<evidence type="ECO:0000259" key="5">
    <source>
        <dbReference type="Pfam" id="PF08245"/>
    </source>
</evidence>
<feature type="binding site" evidence="2">
    <location>
        <position position="466"/>
    </location>
    <ligand>
        <name>meso-2,6-diaminopimelate</name>
        <dbReference type="ChEBI" id="CHEBI:57791"/>
    </ligand>
</feature>
<dbReference type="SUPFAM" id="SSF53244">
    <property type="entry name" value="MurD-like peptide ligases, peptide-binding domain"/>
    <property type="match status" value="1"/>
</dbReference>
<dbReference type="Gene3D" id="3.40.1190.10">
    <property type="entry name" value="Mur-like, catalytic domain"/>
    <property type="match status" value="1"/>
</dbReference>
<accession>C3XBQ1</accession>
<dbReference type="EC" id="6.3.2.13" evidence="2"/>
<keyword evidence="7" id="KW-1185">Reference proteome</keyword>
<feature type="binding site" evidence="2">
    <location>
        <position position="194"/>
    </location>
    <ligand>
        <name>UDP-N-acetyl-alpha-D-muramoyl-L-alanyl-D-glutamate</name>
        <dbReference type="ChEBI" id="CHEBI:83900"/>
    </ligand>
</feature>
<evidence type="ECO:0000256" key="3">
    <source>
        <dbReference type="RuleBase" id="RU004135"/>
    </source>
</evidence>
<feature type="domain" description="Mur ligase C-terminal" evidence="4">
    <location>
        <begin position="342"/>
        <end position="468"/>
    </location>
</feature>
<dbReference type="InterPro" id="IPR036565">
    <property type="entry name" value="Mur-like_cat_sf"/>
</dbReference>
<protein>
    <recommendedName>
        <fullName evidence="2">UDP-N-acetylmuramoyl-L-alanyl-D-glutamate--2,6-diaminopimelate ligase</fullName>
        <ecNumber evidence="2">6.3.2.13</ecNumber>
    </recommendedName>
    <alternativeName>
        <fullName evidence="2">Meso-A2pm-adding enzyme</fullName>
    </alternativeName>
    <alternativeName>
        <fullName evidence="2">Meso-diaminopimelate-adding enzyme</fullName>
    </alternativeName>
    <alternativeName>
        <fullName evidence="2">UDP-MurNAc-L-Ala-D-Glu:meso-diaminopimelate ligase</fullName>
    </alternativeName>
    <alternativeName>
        <fullName evidence="2">UDP-MurNAc-tripeptide synthetase</fullName>
    </alternativeName>
    <alternativeName>
        <fullName evidence="2">UDP-N-acetylmuramyl-tripeptide synthetase</fullName>
    </alternativeName>
</protein>
<comment type="caution">
    <text evidence="2">Lacks conserved residue(s) required for the propagation of feature annotation.</text>
</comment>
<dbReference type="GO" id="GO:0005524">
    <property type="term" value="F:ATP binding"/>
    <property type="evidence" value="ECO:0007669"/>
    <property type="project" value="UniProtKB-UniRule"/>
</dbReference>
<dbReference type="GO" id="GO:0051301">
    <property type="term" value="P:cell division"/>
    <property type="evidence" value="ECO:0007669"/>
    <property type="project" value="UniProtKB-KW"/>
</dbReference>
<comment type="PTM">
    <text evidence="2">Carboxylation is probably crucial for Mg(2+) binding and, consequently, for the gamma-phosphate positioning of ATP.</text>
</comment>
<feature type="binding site" evidence="2">
    <location>
        <position position="192"/>
    </location>
    <ligand>
        <name>UDP-N-acetyl-alpha-D-muramoyl-L-alanyl-D-glutamate</name>
        <dbReference type="ChEBI" id="CHEBI:83900"/>
    </ligand>
</feature>
<dbReference type="PANTHER" id="PTHR23135:SF4">
    <property type="entry name" value="UDP-N-ACETYLMURAMOYL-L-ALANYL-D-GLUTAMATE--2,6-DIAMINOPIMELATE LIGASE MURE HOMOLOG, CHLOROPLASTIC"/>
    <property type="match status" value="1"/>
</dbReference>
<dbReference type="HOGENOM" id="CLU_022291_3_2_4"/>
<dbReference type="Pfam" id="PF02875">
    <property type="entry name" value="Mur_ligase_C"/>
    <property type="match status" value="1"/>
</dbReference>
<feature type="binding site" evidence="2">
    <location>
        <position position="470"/>
    </location>
    <ligand>
        <name>meso-2,6-diaminopimelate</name>
        <dbReference type="ChEBI" id="CHEBI:57791"/>
    </ligand>
</feature>
<keyword evidence="2 6" id="KW-0436">Ligase</keyword>
<feature type="binding site" evidence="2">
    <location>
        <position position="27"/>
    </location>
    <ligand>
        <name>UDP-N-acetyl-alpha-D-muramoyl-L-alanyl-D-glutamate</name>
        <dbReference type="ChEBI" id="CHEBI:83900"/>
    </ligand>
</feature>
<feature type="binding site" evidence="2">
    <location>
        <begin position="417"/>
        <end position="420"/>
    </location>
    <ligand>
        <name>meso-2,6-diaminopimelate</name>
        <dbReference type="ChEBI" id="CHEBI:57791"/>
    </ligand>
</feature>
<dbReference type="SUPFAM" id="SSF53623">
    <property type="entry name" value="MurD-like peptide ligases, catalytic domain"/>
    <property type="match status" value="1"/>
</dbReference>
<dbReference type="GO" id="GO:0005737">
    <property type="term" value="C:cytoplasm"/>
    <property type="evidence" value="ECO:0007669"/>
    <property type="project" value="UniProtKB-SubCell"/>
</dbReference>
<evidence type="ECO:0000256" key="2">
    <source>
        <dbReference type="HAMAP-Rule" id="MF_00208"/>
    </source>
</evidence>
<feature type="modified residue" description="N6-carboxylysine" evidence="2">
    <location>
        <position position="226"/>
    </location>
</feature>
<comment type="catalytic activity">
    <reaction evidence="2">
        <text>UDP-N-acetyl-alpha-D-muramoyl-L-alanyl-D-glutamate + meso-2,6-diaminopimelate + ATP = UDP-N-acetyl-alpha-D-muramoyl-L-alanyl-gamma-D-glutamyl-meso-2,6-diaminopimelate + ADP + phosphate + H(+)</text>
        <dbReference type="Rhea" id="RHEA:23676"/>
        <dbReference type="ChEBI" id="CHEBI:15378"/>
        <dbReference type="ChEBI" id="CHEBI:30616"/>
        <dbReference type="ChEBI" id="CHEBI:43474"/>
        <dbReference type="ChEBI" id="CHEBI:57791"/>
        <dbReference type="ChEBI" id="CHEBI:83900"/>
        <dbReference type="ChEBI" id="CHEBI:83905"/>
        <dbReference type="ChEBI" id="CHEBI:456216"/>
        <dbReference type="EC" id="6.3.2.13"/>
    </reaction>
</comment>
<keyword evidence="2 3" id="KW-0573">Peptidoglycan synthesis</keyword>
<dbReference type="Gene3D" id="3.40.1390.10">
    <property type="entry name" value="MurE/MurF, N-terminal domain"/>
    <property type="match status" value="1"/>
</dbReference>
<comment type="subcellular location">
    <subcellularLocation>
        <location evidence="2 3">Cytoplasm</location>
    </subcellularLocation>
</comment>
<dbReference type="OrthoDB" id="9800958at2"/>
<dbReference type="PANTHER" id="PTHR23135">
    <property type="entry name" value="MUR LIGASE FAMILY MEMBER"/>
    <property type="match status" value="1"/>
</dbReference>
<keyword evidence="2 3" id="KW-0961">Cell wall biogenesis/degradation</keyword>
<dbReference type="Pfam" id="PF08245">
    <property type="entry name" value="Mur_ligase_M"/>
    <property type="match status" value="1"/>
</dbReference>
<comment type="pathway">
    <text evidence="2 3">Cell wall biogenesis; peptidoglycan biosynthesis.</text>
</comment>
<keyword evidence="2 3" id="KW-0131">Cell cycle</keyword>
<keyword evidence="2" id="KW-0547">Nucleotide-binding</keyword>
<dbReference type="GO" id="GO:0008765">
    <property type="term" value="F:UDP-N-acetylmuramoylalanyl-D-glutamate-2,6-diaminopimelate ligase activity"/>
    <property type="evidence" value="ECO:0007669"/>
    <property type="project" value="UniProtKB-UniRule"/>
</dbReference>
<comment type="function">
    <text evidence="2">Catalyzes the addition of meso-diaminopimelic acid to the nucleotide precursor UDP-N-acetylmuramoyl-L-alanyl-D-glutamate (UMAG) in the biosynthesis of bacterial cell-wall peptidoglycan.</text>
</comment>